<dbReference type="Proteomes" id="UP000789405">
    <property type="component" value="Unassembled WGS sequence"/>
</dbReference>
<keyword evidence="1" id="KW-0472">Membrane</keyword>
<dbReference type="EMBL" id="CAJVPY010007512">
    <property type="protein sequence ID" value="CAG8681648.1"/>
    <property type="molecule type" value="Genomic_DNA"/>
</dbReference>
<name>A0A9N9EMI9_9GLOM</name>
<protein>
    <submittedName>
        <fullName evidence="2">28095_t:CDS:1</fullName>
    </submittedName>
</protein>
<organism evidence="2 3">
    <name type="scientific">Dentiscutata erythropus</name>
    <dbReference type="NCBI Taxonomy" id="1348616"/>
    <lineage>
        <taxon>Eukaryota</taxon>
        <taxon>Fungi</taxon>
        <taxon>Fungi incertae sedis</taxon>
        <taxon>Mucoromycota</taxon>
        <taxon>Glomeromycotina</taxon>
        <taxon>Glomeromycetes</taxon>
        <taxon>Diversisporales</taxon>
        <taxon>Gigasporaceae</taxon>
        <taxon>Dentiscutata</taxon>
    </lineage>
</organism>
<evidence type="ECO:0000313" key="3">
    <source>
        <dbReference type="Proteomes" id="UP000789405"/>
    </source>
</evidence>
<reference evidence="2" key="1">
    <citation type="submission" date="2021-06" db="EMBL/GenBank/DDBJ databases">
        <authorList>
            <person name="Kallberg Y."/>
            <person name="Tangrot J."/>
            <person name="Rosling A."/>
        </authorList>
    </citation>
    <scope>NUCLEOTIDE SEQUENCE</scope>
    <source>
        <strain evidence="2">MA453B</strain>
    </source>
</reference>
<gene>
    <name evidence="2" type="ORF">DERYTH_LOCUS11841</name>
</gene>
<sequence>MAKENLIINLKEEWKKTEEKGYANRNGQGESIASNIFRIVTSSILARGGALALLKLVIDNLNHHIDKLIEEEKTSVIFINLVSLYVIITSTISILINIKIIPHSSVYDDILLSILRLYLINLYDEDMIKLKKEDIDGTENKYGTKEVKDRKKDNKEDFNKYDRIKFFGDKLVETNIK</sequence>
<comment type="caution">
    <text evidence="2">The sequence shown here is derived from an EMBL/GenBank/DDBJ whole genome shotgun (WGS) entry which is preliminary data.</text>
</comment>
<keyword evidence="1" id="KW-0812">Transmembrane</keyword>
<dbReference type="AlphaFoldDB" id="A0A9N9EMI9"/>
<proteinExistence type="predicted"/>
<evidence type="ECO:0000313" key="2">
    <source>
        <dbReference type="EMBL" id="CAG8681648.1"/>
    </source>
</evidence>
<keyword evidence="1" id="KW-1133">Transmembrane helix</keyword>
<evidence type="ECO:0000256" key="1">
    <source>
        <dbReference type="SAM" id="Phobius"/>
    </source>
</evidence>
<feature type="transmembrane region" description="Helical" evidence="1">
    <location>
        <begin position="78"/>
        <end position="100"/>
    </location>
</feature>
<accession>A0A9N9EMI9</accession>
<keyword evidence="3" id="KW-1185">Reference proteome</keyword>